<dbReference type="EMBL" id="KB307525">
    <property type="protein sequence ID" value="ELT98823.1"/>
    <property type="molecule type" value="Genomic_DNA"/>
</dbReference>
<dbReference type="AlphaFoldDB" id="R7TY60"/>
<dbReference type="Proteomes" id="UP000014760">
    <property type="component" value="Unassembled WGS sequence"/>
</dbReference>
<name>R7TY60_CAPTE</name>
<evidence type="ECO:0000313" key="2">
    <source>
        <dbReference type="EnsemblMetazoa" id="CapteP210866"/>
    </source>
</evidence>
<accession>R7TY60</accession>
<reference evidence="2" key="3">
    <citation type="submission" date="2015-06" db="UniProtKB">
        <authorList>
            <consortium name="EnsemblMetazoa"/>
        </authorList>
    </citation>
    <scope>IDENTIFICATION</scope>
</reference>
<gene>
    <name evidence="1" type="ORF">CAPTEDRAFT_210866</name>
</gene>
<reference evidence="1 3" key="2">
    <citation type="journal article" date="2013" name="Nature">
        <title>Insights into bilaterian evolution from three spiralian genomes.</title>
        <authorList>
            <person name="Simakov O."/>
            <person name="Marletaz F."/>
            <person name="Cho S.J."/>
            <person name="Edsinger-Gonzales E."/>
            <person name="Havlak P."/>
            <person name="Hellsten U."/>
            <person name="Kuo D.H."/>
            <person name="Larsson T."/>
            <person name="Lv J."/>
            <person name="Arendt D."/>
            <person name="Savage R."/>
            <person name="Osoegawa K."/>
            <person name="de Jong P."/>
            <person name="Grimwood J."/>
            <person name="Chapman J.A."/>
            <person name="Shapiro H."/>
            <person name="Aerts A."/>
            <person name="Otillar R.P."/>
            <person name="Terry A.Y."/>
            <person name="Boore J.L."/>
            <person name="Grigoriev I.V."/>
            <person name="Lindberg D.R."/>
            <person name="Seaver E.C."/>
            <person name="Weisblat D.A."/>
            <person name="Putnam N.H."/>
            <person name="Rokhsar D.S."/>
        </authorList>
    </citation>
    <scope>NUCLEOTIDE SEQUENCE</scope>
    <source>
        <strain evidence="1 3">I ESC-2004</strain>
    </source>
</reference>
<dbReference type="EMBL" id="AMQN01010297">
    <property type="status" value="NOT_ANNOTATED_CDS"/>
    <property type="molecule type" value="Genomic_DNA"/>
</dbReference>
<dbReference type="EMBL" id="AMQN01010298">
    <property type="status" value="NOT_ANNOTATED_CDS"/>
    <property type="molecule type" value="Genomic_DNA"/>
</dbReference>
<protein>
    <submittedName>
        <fullName evidence="1 2">Uncharacterized protein</fullName>
    </submittedName>
</protein>
<sequence>MTRPHSRSAEEITKFIKAISFPDALAISPALMTEAFPNWSDDIEAGDDVMSKRHLGSALNTRYGTWHYGPEPHNNDILKRRNQMEAIMTAMEDGEINPEKRRLGSALNARYGTWSFRKTGNKGFKDSSDDEINESKRFLGPALDVKYRHFGSPFYRPAGTWDSMKRPFPKVHRPTWSGRIRRAADEDHVEDAAPDNTVKLHHKDKRTRQKEKRHLGAALGQGYGAFHMTKFRPSKYLRSSGRVDDRKAEARMVKLMG</sequence>
<keyword evidence="3" id="KW-1185">Reference proteome</keyword>
<dbReference type="EnsemblMetazoa" id="CapteT210866">
    <property type="protein sequence ID" value="CapteP210866"/>
    <property type="gene ID" value="CapteG210866"/>
</dbReference>
<dbReference type="HOGENOM" id="CLU_1082766_0_0_1"/>
<reference evidence="3" key="1">
    <citation type="submission" date="2012-12" db="EMBL/GenBank/DDBJ databases">
        <authorList>
            <person name="Hellsten U."/>
            <person name="Grimwood J."/>
            <person name="Chapman J.A."/>
            <person name="Shapiro H."/>
            <person name="Aerts A."/>
            <person name="Otillar R.P."/>
            <person name="Terry A.Y."/>
            <person name="Boore J.L."/>
            <person name="Simakov O."/>
            <person name="Marletaz F."/>
            <person name="Cho S.-J."/>
            <person name="Edsinger-Gonzales E."/>
            <person name="Havlak P."/>
            <person name="Kuo D.-H."/>
            <person name="Larsson T."/>
            <person name="Lv J."/>
            <person name="Arendt D."/>
            <person name="Savage R."/>
            <person name="Osoegawa K."/>
            <person name="de Jong P."/>
            <person name="Lindberg D.R."/>
            <person name="Seaver E.C."/>
            <person name="Weisblat D.A."/>
            <person name="Putnam N.H."/>
            <person name="Grigoriev I.V."/>
            <person name="Rokhsar D.S."/>
        </authorList>
    </citation>
    <scope>NUCLEOTIDE SEQUENCE</scope>
    <source>
        <strain evidence="3">I ESC-2004</strain>
    </source>
</reference>
<evidence type="ECO:0000313" key="1">
    <source>
        <dbReference type="EMBL" id="ELT98823.1"/>
    </source>
</evidence>
<proteinExistence type="predicted"/>
<evidence type="ECO:0000313" key="3">
    <source>
        <dbReference type="Proteomes" id="UP000014760"/>
    </source>
</evidence>
<organism evidence="1">
    <name type="scientific">Capitella teleta</name>
    <name type="common">Polychaete worm</name>
    <dbReference type="NCBI Taxonomy" id="283909"/>
    <lineage>
        <taxon>Eukaryota</taxon>
        <taxon>Metazoa</taxon>
        <taxon>Spiralia</taxon>
        <taxon>Lophotrochozoa</taxon>
        <taxon>Annelida</taxon>
        <taxon>Polychaeta</taxon>
        <taxon>Sedentaria</taxon>
        <taxon>Scolecida</taxon>
        <taxon>Capitellidae</taxon>
        <taxon>Capitella</taxon>
    </lineage>
</organism>